<dbReference type="EMBL" id="JAIWYP010000001">
    <property type="protein sequence ID" value="KAH3888045.1"/>
    <property type="molecule type" value="Genomic_DNA"/>
</dbReference>
<evidence type="ECO:0000256" key="1">
    <source>
        <dbReference type="SAM" id="MobiDB-lite"/>
    </source>
</evidence>
<organism evidence="2 3">
    <name type="scientific">Dreissena polymorpha</name>
    <name type="common">Zebra mussel</name>
    <name type="synonym">Mytilus polymorpha</name>
    <dbReference type="NCBI Taxonomy" id="45954"/>
    <lineage>
        <taxon>Eukaryota</taxon>
        <taxon>Metazoa</taxon>
        <taxon>Spiralia</taxon>
        <taxon>Lophotrochozoa</taxon>
        <taxon>Mollusca</taxon>
        <taxon>Bivalvia</taxon>
        <taxon>Autobranchia</taxon>
        <taxon>Heteroconchia</taxon>
        <taxon>Euheterodonta</taxon>
        <taxon>Imparidentia</taxon>
        <taxon>Neoheterodontei</taxon>
        <taxon>Myida</taxon>
        <taxon>Dreissenoidea</taxon>
        <taxon>Dreissenidae</taxon>
        <taxon>Dreissena</taxon>
    </lineage>
</organism>
<comment type="caution">
    <text evidence="2">The sequence shown here is derived from an EMBL/GenBank/DDBJ whole genome shotgun (WGS) entry which is preliminary data.</text>
</comment>
<feature type="region of interest" description="Disordered" evidence="1">
    <location>
        <begin position="1"/>
        <end position="20"/>
    </location>
</feature>
<accession>A0A9D4S2E5</accession>
<keyword evidence="3" id="KW-1185">Reference proteome</keyword>
<gene>
    <name evidence="2" type="ORF">DPMN_012067</name>
</gene>
<dbReference type="Proteomes" id="UP000828390">
    <property type="component" value="Unassembled WGS sequence"/>
</dbReference>
<reference evidence="2" key="1">
    <citation type="journal article" date="2019" name="bioRxiv">
        <title>The Genome of the Zebra Mussel, Dreissena polymorpha: A Resource for Invasive Species Research.</title>
        <authorList>
            <person name="McCartney M.A."/>
            <person name="Auch B."/>
            <person name="Kono T."/>
            <person name="Mallez S."/>
            <person name="Zhang Y."/>
            <person name="Obille A."/>
            <person name="Becker A."/>
            <person name="Abrahante J.E."/>
            <person name="Garbe J."/>
            <person name="Badalamenti J.P."/>
            <person name="Herman A."/>
            <person name="Mangelson H."/>
            <person name="Liachko I."/>
            <person name="Sullivan S."/>
            <person name="Sone E.D."/>
            <person name="Koren S."/>
            <person name="Silverstein K.A.T."/>
            <person name="Beckman K.B."/>
            <person name="Gohl D.M."/>
        </authorList>
    </citation>
    <scope>NUCLEOTIDE SEQUENCE</scope>
    <source>
        <strain evidence="2">Duluth1</strain>
        <tissue evidence="2">Whole animal</tissue>
    </source>
</reference>
<name>A0A9D4S2E5_DREPO</name>
<dbReference type="AlphaFoldDB" id="A0A9D4S2E5"/>
<protein>
    <submittedName>
        <fullName evidence="2">Uncharacterized protein</fullName>
    </submittedName>
</protein>
<sequence>MASEHVVSSEHVAGSGTFVPEYEDEVEVPYQMQPLRAQVCASDDEQDYSNLNKGFSDALFGSDNNNRVRTGLEKCLKTSPRLEKPLNKGWP</sequence>
<reference evidence="2" key="2">
    <citation type="submission" date="2020-11" db="EMBL/GenBank/DDBJ databases">
        <authorList>
            <person name="McCartney M.A."/>
            <person name="Auch B."/>
            <person name="Kono T."/>
            <person name="Mallez S."/>
            <person name="Becker A."/>
            <person name="Gohl D.M."/>
            <person name="Silverstein K.A.T."/>
            <person name="Koren S."/>
            <person name="Bechman K.B."/>
            <person name="Herman A."/>
            <person name="Abrahante J.E."/>
            <person name="Garbe J."/>
        </authorList>
    </citation>
    <scope>NUCLEOTIDE SEQUENCE</scope>
    <source>
        <strain evidence="2">Duluth1</strain>
        <tissue evidence="2">Whole animal</tissue>
    </source>
</reference>
<proteinExistence type="predicted"/>
<evidence type="ECO:0000313" key="2">
    <source>
        <dbReference type="EMBL" id="KAH3888045.1"/>
    </source>
</evidence>
<evidence type="ECO:0000313" key="3">
    <source>
        <dbReference type="Proteomes" id="UP000828390"/>
    </source>
</evidence>